<keyword evidence="2" id="KW-1185">Reference proteome</keyword>
<proteinExistence type="predicted"/>
<dbReference type="OrthoDB" id="5340558at2759"/>
<accession>A0A8H3IIC2</accession>
<dbReference type="EMBL" id="CAJPDR010000092">
    <property type="protein sequence ID" value="CAF9916670.1"/>
    <property type="molecule type" value="Genomic_DNA"/>
</dbReference>
<evidence type="ECO:0000313" key="1">
    <source>
        <dbReference type="EMBL" id="CAF9916670.1"/>
    </source>
</evidence>
<sequence length="296" mass="32937">MAFTASSATSADVGRDILSVFPDEVLTEILAHMVASEIPLYLQDFTELGEWHREPNTQAAWSYPGSRNWFLTMLTSSQKEHYLDWLVVNGTSRRFRACGKWAFWSQKILIIPPSLLKALEDGSCKNVSAPDKAAIFSRARHIIASLPGQSIGSHFMKLPDYNAFTRTRVLSIQPHGTALIAIPLSPATVLPLLALETASTPMASQPFRWRDMPPTVLQGTPKRHSAPQELQSLLEGIDLQVGRLEIDLILPDTDNAKRCVIDELAYEVYPYLRFVCQLKAKERVADGQRSSSSSSV</sequence>
<protein>
    <submittedName>
        <fullName evidence="1">Uncharacterized protein</fullName>
    </submittedName>
</protein>
<dbReference type="AlphaFoldDB" id="A0A8H3IIC2"/>
<dbReference type="Proteomes" id="UP000664203">
    <property type="component" value="Unassembled WGS sequence"/>
</dbReference>
<name>A0A8H3IIC2_9LECA</name>
<evidence type="ECO:0000313" key="2">
    <source>
        <dbReference type="Proteomes" id="UP000664203"/>
    </source>
</evidence>
<comment type="caution">
    <text evidence="1">The sequence shown here is derived from an EMBL/GenBank/DDBJ whole genome shotgun (WGS) entry which is preliminary data.</text>
</comment>
<gene>
    <name evidence="1" type="ORF">ALECFALPRED_010815</name>
</gene>
<organism evidence="1 2">
    <name type="scientific">Alectoria fallacina</name>
    <dbReference type="NCBI Taxonomy" id="1903189"/>
    <lineage>
        <taxon>Eukaryota</taxon>
        <taxon>Fungi</taxon>
        <taxon>Dikarya</taxon>
        <taxon>Ascomycota</taxon>
        <taxon>Pezizomycotina</taxon>
        <taxon>Lecanoromycetes</taxon>
        <taxon>OSLEUM clade</taxon>
        <taxon>Lecanoromycetidae</taxon>
        <taxon>Lecanorales</taxon>
        <taxon>Lecanorineae</taxon>
        <taxon>Parmeliaceae</taxon>
        <taxon>Alectoria</taxon>
    </lineage>
</organism>
<reference evidence="1" key="1">
    <citation type="submission" date="2021-03" db="EMBL/GenBank/DDBJ databases">
        <authorList>
            <person name="Tagirdzhanova G."/>
        </authorList>
    </citation>
    <scope>NUCLEOTIDE SEQUENCE</scope>
</reference>